<organism evidence="1 2">
    <name type="scientific">Gossypium hirsutum</name>
    <name type="common">Upland cotton</name>
    <name type="synonym">Gossypium mexicanum</name>
    <dbReference type="NCBI Taxonomy" id="3635"/>
    <lineage>
        <taxon>Eukaryota</taxon>
        <taxon>Viridiplantae</taxon>
        <taxon>Streptophyta</taxon>
        <taxon>Embryophyta</taxon>
        <taxon>Tracheophyta</taxon>
        <taxon>Spermatophyta</taxon>
        <taxon>Magnoliopsida</taxon>
        <taxon>eudicotyledons</taxon>
        <taxon>Gunneridae</taxon>
        <taxon>Pentapetalae</taxon>
        <taxon>rosids</taxon>
        <taxon>malvids</taxon>
        <taxon>Malvales</taxon>
        <taxon>Malvaceae</taxon>
        <taxon>Malvoideae</taxon>
        <taxon>Gossypium</taxon>
    </lineage>
</organism>
<reference evidence="2 3" key="2">
    <citation type="submission" date="2025-04" db="UniProtKB">
        <authorList>
            <consortium name="RefSeq"/>
        </authorList>
    </citation>
    <scope>IDENTIFICATION</scope>
    <source>
        <tissue evidence="2 3">Leaf</tissue>
    </source>
</reference>
<sequence>MAQTKMQHSFSLLCNNTQYIGLMLLPSISKDHYVNAGPKGFAKSLEHQLSQSRPGTFGTQTSSSIRMSCLFPTLQHNPNSKRPFAAHMLFQILLTCALRLSGL</sequence>
<evidence type="ECO:0000313" key="1">
    <source>
        <dbReference type="Proteomes" id="UP000818029"/>
    </source>
</evidence>
<dbReference type="RefSeq" id="XP_016703102.1">
    <property type="nucleotide sequence ID" value="XM_016847613.1"/>
</dbReference>
<name>A0A1U8KKQ3_GOSHI</name>
<protein>
    <submittedName>
        <fullName evidence="2 3">Uncharacterized protein LOC107918100 isoform X3</fullName>
    </submittedName>
</protein>
<gene>
    <name evidence="2 3" type="primary">LOC107918100</name>
</gene>
<dbReference type="RefSeq" id="XP_016703101.1">
    <property type="nucleotide sequence ID" value="XM_016847612.1"/>
</dbReference>
<evidence type="ECO:0000313" key="3">
    <source>
        <dbReference type="RefSeq" id="XP_016703102.1"/>
    </source>
</evidence>
<proteinExistence type="predicted"/>
<dbReference type="AlphaFoldDB" id="A0A1U8KKQ3"/>
<evidence type="ECO:0000313" key="2">
    <source>
        <dbReference type="RefSeq" id="XP_016703101.1"/>
    </source>
</evidence>
<reference evidence="1" key="1">
    <citation type="journal article" date="2020" name="Nat. Genet.">
        <title>Genomic diversifications of five Gossypium allopolyploid species and their impact on cotton improvement.</title>
        <authorList>
            <person name="Chen Z.J."/>
            <person name="Sreedasyam A."/>
            <person name="Ando A."/>
            <person name="Song Q."/>
            <person name="De Santiago L.M."/>
            <person name="Hulse-Kemp A.M."/>
            <person name="Ding M."/>
            <person name="Ye W."/>
            <person name="Kirkbride R.C."/>
            <person name="Jenkins J."/>
            <person name="Plott C."/>
            <person name="Lovell J."/>
            <person name="Lin Y.M."/>
            <person name="Vaughn R."/>
            <person name="Liu B."/>
            <person name="Simpson S."/>
            <person name="Scheffler B.E."/>
            <person name="Wen L."/>
            <person name="Saski C.A."/>
            <person name="Grover C.E."/>
            <person name="Hu G."/>
            <person name="Conover J.L."/>
            <person name="Carlson J.W."/>
            <person name="Shu S."/>
            <person name="Boston L.B."/>
            <person name="Williams M."/>
            <person name="Peterson D.G."/>
            <person name="McGee K."/>
            <person name="Jones D.C."/>
            <person name="Wendel J.F."/>
            <person name="Stelly D.M."/>
            <person name="Grimwood J."/>
            <person name="Schmutz J."/>
        </authorList>
    </citation>
    <scope>NUCLEOTIDE SEQUENCE [LARGE SCALE GENOMIC DNA]</scope>
    <source>
        <strain evidence="1">cv. TM-1</strain>
    </source>
</reference>
<dbReference type="GeneID" id="107918100"/>
<accession>A0A1U8KKQ3</accession>
<keyword evidence="1" id="KW-1185">Reference proteome</keyword>
<dbReference type="Proteomes" id="UP000818029">
    <property type="component" value="Chromosome A12"/>
</dbReference>